<dbReference type="NCBIfam" id="TIGR03128">
    <property type="entry name" value="RuMP_HxlA"/>
    <property type="match status" value="1"/>
</dbReference>
<dbReference type="EC" id="4.1.2.43" evidence="4"/>
<dbReference type="GO" id="GO:0006207">
    <property type="term" value="P:'de novo' pyrimidine nucleobase biosynthetic process"/>
    <property type="evidence" value="ECO:0007669"/>
    <property type="project" value="InterPro"/>
</dbReference>
<dbReference type="Proteomes" id="UP000317316">
    <property type="component" value="Unassembled WGS sequence"/>
</dbReference>
<evidence type="ECO:0000256" key="3">
    <source>
        <dbReference type="ARBA" id="ARBA00006350"/>
    </source>
</evidence>
<dbReference type="SUPFAM" id="SSF51366">
    <property type="entry name" value="Ribulose-phoshate binding barrel"/>
    <property type="match status" value="1"/>
</dbReference>
<dbReference type="InterPro" id="IPR001754">
    <property type="entry name" value="OMPdeCOase_dom"/>
</dbReference>
<evidence type="ECO:0000256" key="2">
    <source>
        <dbReference type="ARBA" id="ARBA00005014"/>
    </source>
</evidence>
<evidence type="ECO:0000259" key="8">
    <source>
        <dbReference type="SMART" id="SM00934"/>
    </source>
</evidence>
<evidence type="ECO:0000313" key="10">
    <source>
        <dbReference type="Proteomes" id="UP000317316"/>
    </source>
</evidence>
<dbReference type="GO" id="GO:0006730">
    <property type="term" value="P:one-carbon metabolic process"/>
    <property type="evidence" value="ECO:0007669"/>
    <property type="project" value="UniProtKB-KW"/>
</dbReference>
<evidence type="ECO:0000256" key="1">
    <source>
        <dbReference type="ARBA" id="ARBA00000718"/>
    </source>
</evidence>
<accession>A0A544SX88</accession>
<dbReference type="InterPro" id="IPR041710">
    <property type="entry name" value="HPS/KGPDC"/>
</dbReference>
<keyword evidence="5" id="KW-0554">One-carbon metabolism</keyword>
<comment type="catalytic activity">
    <reaction evidence="1">
        <text>D-ribulose 5-phosphate + formaldehyde = D-arabino-hex-3-ulose 6-phosphate</text>
        <dbReference type="Rhea" id="RHEA:25201"/>
        <dbReference type="ChEBI" id="CHEBI:16842"/>
        <dbReference type="ChEBI" id="CHEBI:58121"/>
        <dbReference type="ChEBI" id="CHEBI:58542"/>
        <dbReference type="EC" id="4.1.2.43"/>
    </reaction>
</comment>
<dbReference type="GO" id="GO:0019854">
    <property type="term" value="P:L-ascorbic acid catabolic process"/>
    <property type="evidence" value="ECO:0007669"/>
    <property type="project" value="TreeGrafter"/>
</dbReference>
<organism evidence="9 10">
    <name type="scientific">Psychrobacillus lasiicapitis</name>
    <dbReference type="NCBI Taxonomy" id="1636719"/>
    <lineage>
        <taxon>Bacteria</taxon>
        <taxon>Bacillati</taxon>
        <taxon>Bacillota</taxon>
        <taxon>Bacilli</taxon>
        <taxon>Bacillales</taxon>
        <taxon>Bacillaceae</taxon>
        <taxon>Psychrobacillus</taxon>
    </lineage>
</organism>
<protein>
    <recommendedName>
        <fullName evidence="4">3-hexulose-6-phosphate synthase</fullName>
        <ecNumber evidence="4">4.1.2.43</ecNumber>
    </recommendedName>
</protein>
<dbReference type="GO" id="GO:0004590">
    <property type="term" value="F:orotidine-5'-phosphate decarboxylase activity"/>
    <property type="evidence" value="ECO:0007669"/>
    <property type="project" value="InterPro"/>
</dbReference>
<evidence type="ECO:0000256" key="4">
    <source>
        <dbReference type="ARBA" id="ARBA00012890"/>
    </source>
</evidence>
<comment type="pathway">
    <text evidence="2">One-carbon metabolism; formaldehyde assimilation via RuMP pathway; D-fructose 6-phosphate from D-ribulose 5-phosphate and formaldehyde: step 1/2.</text>
</comment>
<dbReference type="PANTHER" id="PTHR35039:SF3">
    <property type="entry name" value="3-KETO-L-GULONATE-6-PHOSPHATE DECARBOXYLASE SGBH-RELATED"/>
    <property type="match status" value="1"/>
</dbReference>
<comment type="caution">
    <text evidence="9">The sequence shown here is derived from an EMBL/GenBank/DDBJ whole genome shotgun (WGS) entry which is preliminary data.</text>
</comment>
<dbReference type="GO" id="GO:0033982">
    <property type="term" value="F:3-dehydro-L-gulonate-6-phosphate decarboxylase activity"/>
    <property type="evidence" value="ECO:0007669"/>
    <property type="project" value="TreeGrafter"/>
</dbReference>
<proteinExistence type="inferred from homology"/>
<dbReference type="Gene3D" id="3.20.20.70">
    <property type="entry name" value="Aldolase class I"/>
    <property type="match status" value="1"/>
</dbReference>
<dbReference type="SMART" id="SM00934">
    <property type="entry name" value="OMPdecase"/>
    <property type="match status" value="1"/>
</dbReference>
<dbReference type="InterPro" id="IPR011060">
    <property type="entry name" value="RibuloseP-bd_barrel"/>
</dbReference>
<dbReference type="InterPro" id="IPR013785">
    <property type="entry name" value="Aldolase_TIM"/>
</dbReference>
<dbReference type="CDD" id="cd04726">
    <property type="entry name" value="KGPDC_HPS"/>
    <property type="match status" value="1"/>
</dbReference>
<dbReference type="OrthoDB" id="43475at2"/>
<dbReference type="PANTHER" id="PTHR35039">
    <property type="entry name" value="3-KETO-L-GULONATE-6-PHOSPHATE DECARBOXYLASE SGBH-RELATED"/>
    <property type="match status" value="1"/>
</dbReference>
<evidence type="ECO:0000256" key="6">
    <source>
        <dbReference type="ARBA" id="ARBA00023239"/>
    </source>
</evidence>
<dbReference type="Pfam" id="PF00215">
    <property type="entry name" value="OMPdecase"/>
    <property type="match status" value="1"/>
</dbReference>
<gene>
    <name evidence="9" type="ORF">FG382_18560</name>
</gene>
<keyword evidence="7" id="KW-0119">Carbohydrate metabolism</keyword>
<feature type="domain" description="Orotidine 5'-phosphate decarboxylase" evidence="8">
    <location>
        <begin position="2"/>
        <end position="202"/>
    </location>
</feature>
<keyword evidence="6" id="KW-0456">Lyase</keyword>
<dbReference type="AlphaFoldDB" id="A0A544SX88"/>
<evidence type="ECO:0000313" key="9">
    <source>
        <dbReference type="EMBL" id="TQR09818.1"/>
    </source>
</evidence>
<evidence type="ECO:0000256" key="5">
    <source>
        <dbReference type="ARBA" id="ARBA00022563"/>
    </source>
</evidence>
<dbReference type="GO" id="GO:0043801">
    <property type="term" value="F:hexulose-6-phosphate synthase activity"/>
    <property type="evidence" value="ECO:0007669"/>
    <property type="project" value="UniProtKB-EC"/>
</dbReference>
<dbReference type="FunFam" id="3.20.20.70:FF:000022">
    <property type="entry name" value="3-keto-L-gulonate-6-phosphate decarboxylase UlaD"/>
    <property type="match status" value="1"/>
</dbReference>
<keyword evidence="10" id="KW-1185">Reference proteome</keyword>
<sequence>MKIQLALDRMTIEECIALVEQTKDYINWIEIGTGVIKEYGMTAVRKMRERFPEKTIVADMKTCDAGRHESLQAFKSGANVTTVMGFSPNATIKQCLEVATEKSGEVMIDLLGIESADRVREIHSLGARLFCLHVGKDMQQDGQLATSKLLQLVEGLDDNQIAVAGGVNDEITPSLLKAGVEVIIVGSFITGSTNPEFSATLLSNIIDEYKQV</sequence>
<evidence type="ECO:0000256" key="7">
    <source>
        <dbReference type="ARBA" id="ARBA00023277"/>
    </source>
</evidence>
<dbReference type="InterPro" id="IPR017553">
    <property type="entry name" value="3-hexulose-6-phosphate_synth"/>
</dbReference>
<dbReference type="EMBL" id="VDGH01000012">
    <property type="protein sequence ID" value="TQR09818.1"/>
    <property type="molecule type" value="Genomic_DNA"/>
</dbReference>
<reference evidence="9 10" key="1">
    <citation type="submission" date="2019-05" db="EMBL/GenBank/DDBJ databases">
        <title>Psychrobacillus vulpis sp. nov., a new species isolated from feces of a red fox that inhabits in The Tablas de Daimiel Natural Park, Albacete, Spain.</title>
        <authorList>
            <person name="Rodriguez M."/>
            <person name="Reina J.C."/>
            <person name="Bejar V."/>
            <person name="Llamas I."/>
        </authorList>
    </citation>
    <scope>NUCLEOTIDE SEQUENCE [LARGE SCALE GENOMIC DNA]</scope>
    <source>
        <strain evidence="9 10">NEAU-3TGS17</strain>
    </source>
</reference>
<name>A0A544SX88_9BACI</name>
<comment type="similarity">
    <text evidence="3">Belongs to the HPS/KGPDC family. HPS subfamily.</text>
</comment>